<dbReference type="Proteomes" id="UP000542776">
    <property type="component" value="Unassembled WGS sequence"/>
</dbReference>
<evidence type="ECO:0000313" key="1">
    <source>
        <dbReference type="EMBL" id="MBB3998411.1"/>
    </source>
</evidence>
<sequence length="132" mass="14441">MSEEMNGDEVLFRQIHPEWVQDGLPTSQGFRPTPKDAGSLSVDRSTLCTAHDSYALHADVKQLATAGTWGVSVEEFAEVLVECRPDPIEATPTEPANAAHAVADFTPLPANRWKPVSQKLKTVAARRGRQHP</sequence>
<dbReference type="RefSeq" id="WP_183199951.1">
    <property type="nucleotide sequence ID" value="NZ_JACIEK010000005.1"/>
</dbReference>
<reference evidence="1 2" key="1">
    <citation type="submission" date="2020-08" db="EMBL/GenBank/DDBJ databases">
        <title>Genomic Encyclopedia of Type Strains, Phase IV (KMG-IV): sequencing the most valuable type-strain genomes for metagenomic binning, comparative biology and taxonomic classification.</title>
        <authorList>
            <person name="Goeker M."/>
        </authorList>
    </citation>
    <scope>NUCLEOTIDE SEQUENCE [LARGE SCALE GENOMIC DNA]</scope>
    <source>
        <strain evidence="1 2">DSM 102238</strain>
    </source>
</reference>
<protein>
    <submittedName>
        <fullName evidence="1">Uncharacterized protein</fullName>
    </submittedName>
</protein>
<keyword evidence="2" id="KW-1185">Reference proteome</keyword>
<proteinExistence type="predicted"/>
<accession>A0A7W6EE54</accession>
<gene>
    <name evidence="1" type="ORF">GGR04_002252</name>
</gene>
<organism evidence="1 2">
    <name type="scientific">Aureimonas pseudogalii</name>
    <dbReference type="NCBI Taxonomy" id="1744844"/>
    <lineage>
        <taxon>Bacteria</taxon>
        <taxon>Pseudomonadati</taxon>
        <taxon>Pseudomonadota</taxon>
        <taxon>Alphaproteobacteria</taxon>
        <taxon>Hyphomicrobiales</taxon>
        <taxon>Aurantimonadaceae</taxon>
        <taxon>Aureimonas</taxon>
    </lineage>
</organism>
<evidence type="ECO:0000313" key="2">
    <source>
        <dbReference type="Proteomes" id="UP000542776"/>
    </source>
</evidence>
<dbReference type="AlphaFoldDB" id="A0A7W6EE54"/>
<comment type="caution">
    <text evidence="1">The sequence shown here is derived from an EMBL/GenBank/DDBJ whole genome shotgun (WGS) entry which is preliminary data.</text>
</comment>
<dbReference type="EMBL" id="JACIEK010000005">
    <property type="protein sequence ID" value="MBB3998411.1"/>
    <property type="molecule type" value="Genomic_DNA"/>
</dbReference>
<name>A0A7W6EE54_9HYPH</name>